<evidence type="ECO:0000313" key="3">
    <source>
        <dbReference type="Proteomes" id="UP000515153"/>
    </source>
</evidence>
<keyword evidence="2" id="KW-0472">Membrane</keyword>
<gene>
    <name evidence="4" type="ORF">PgNI_00875</name>
</gene>
<accession>A0A6P8BIG5</accession>
<dbReference type="RefSeq" id="XP_030986995.1">
    <property type="nucleotide sequence ID" value="XM_031120952.1"/>
</dbReference>
<proteinExistence type="predicted"/>
<feature type="compositionally biased region" description="Polar residues" evidence="1">
    <location>
        <begin position="1"/>
        <end position="10"/>
    </location>
</feature>
<name>A0A6P8BIG5_PYRGI</name>
<organism evidence="3 4">
    <name type="scientific">Pyricularia grisea</name>
    <name type="common">Crabgrass-specific blast fungus</name>
    <name type="synonym">Magnaporthe grisea</name>
    <dbReference type="NCBI Taxonomy" id="148305"/>
    <lineage>
        <taxon>Eukaryota</taxon>
        <taxon>Fungi</taxon>
        <taxon>Dikarya</taxon>
        <taxon>Ascomycota</taxon>
        <taxon>Pezizomycotina</taxon>
        <taxon>Sordariomycetes</taxon>
        <taxon>Sordariomycetidae</taxon>
        <taxon>Magnaporthales</taxon>
        <taxon>Pyriculariaceae</taxon>
        <taxon>Pyricularia</taxon>
    </lineage>
</organism>
<dbReference type="KEGG" id="pgri:PgNI_00875"/>
<keyword evidence="2" id="KW-0812">Transmembrane</keyword>
<reference evidence="4" key="2">
    <citation type="submission" date="2019-10" db="EMBL/GenBank/DDBJ databases">
        <authorList>
            <consortium name="NCBI Genome Project"/>
        </authorList>
    </citation>
    <scope>NUCLEOTIDE SEQUENCE</scope>
    <source>
        <strain evidence="4">NI907</strain>
    </source>
</reference>
<keyword evidence="3" id="KW-1185">Reference proteome</keyword>
<keyword evidence="2" id="KW-1133">Transmembrane helix</keyword>
<evidence type="ECO:0000256" key="1">
    <source>
        <dbReference type="SAM" id="MobiDB-lite"/>
    </source>
</evidence>
<feature type="region of interest" description="Disordered" evidence="1">
    <location>
        <begin position="307"/>
        <end position="326"/>
    </location>
</feature>
<protein>
    <submittedName>
        <fullName evidence="4">Uncharacterized protein</fullName>
    </submittedName>
</protein>
<dbReference type="AlphaFoldDB" id="A0A6P8BIG5"/>
<feature type="region of interest" description="Disordered" evidence="1">
    <location>
        <begin position="269"/>
        <end position="295"/>
    </location>
</feature>
<feature type="transmembrane region" description="Helical" evidence="2">
    <location>
        <begin position="41"/>
        <end position="62"/>
    </location>
</feature>
<reference evidence="4" key="3">
    <citation type="submission" date="2025-08" db="UniProtKB">
        <authorList>
            <consortium name="RefSeq"/>
        </authorList>
    </citation>
    <scope>IDENTIFICATION</scope>
    <source>
        <strain evidence="4">NI907</strain>
    </source>
</reference>
<dbReference type="GeneID" id="41955866"/>
<reference evidence="4" key="1">
    <citation type="journal article" date="2019" name="Mol. Biol. Evol.">
        <title>Blast fungal genomes show frequent chromosomal changes, gene gains and losses, and effector gene turnover.</title>
        <authorList>
            <person name="Gomez Luciano L.B."/>
            <person name="Jason Tsai I."/>
            <person name="Chuma I."/>
            <person name="Tosa Y."/>
            <person name="Chen Y.H."/>
            <person name="Li J.Y."/>
            <person name="Li M.Y."/>
            <person name="Jade Lu M.Y."/>
            <person name="Nakayashiki H."/>
            <person name="Li W.H."/>
        </authorList>
    </citation>
    <scope>NUCLEOTIDE SEQUENCE</scope>
    <source>
        <strain evidence="4">NI907</strain>
    </source>
</reference>
<evidence type="ECO:0000313" key="4">
    <source>
        <dbReference type="RefSeq" id="XP_030986995.1"/>
    </source>
</evidence>
<dbReference type="Proteomes" id="UP000515153">
    <property type="component" value="Unplaced"/>
</dbReference>
<feature type="compositionally biased region" description="Low complexity" evidence="1">
    <location>
        <begin position="277"/>
        <end position="289"/>
    </location>
</feature>
<evidence type="ECO:0000256" key="2">
    <source>
        <dbReference type="SAM" id="Phobius"/>
    </source>
</evidence>
<sequence length="461" mass="47701">MTSPVDNSQPLMAAKCDDEQDLPKPATTTGKKGPIITLRRALAALIVLFCLLGTAGVIVLGVKIAQGEKKYDALYEDFTNLSKKYDILSRADHAQAHFLAARGVFNEDPAHSHGGAIAVASDNIISDMATVGTTIMVTVTQTEAAFVSYSSVDTTIYDETTTVVVTVPTLTVTDMTVTATVTTTVFTSSQSLASYTNPFATSAVAPISASASDVGSCELVTVTVYYPSPPWSIGQETSALATPIEITSEVFTPTLAETSSLVIPTLATPSEITSGLPTPTNTETPTTTPVQETSGVLPISGSLASMSDACSTKTETTTTTASADRGLETSSALPLTTVSGTTTWTSYSTVVVTVSKPSVTGPQEMPLPPPLATASSSIGSVTSLILETSSVGVPIFRNTTTTTVKGTARSFYNSPHPAQSTYVTSGGVKQVGASLGRNGNTSSGTIHYCVVMLVGFLMVIV</sequence>
<feature type="region of interest" description="Disordered" evidence="1">
    <location>
        <begin position="1"/>
        <end position="29"/>
    </location>
</feature>